<dbReference type="InterPro" id="IPR000014">
    <property type="entry name" value="PAS"/>
</dbReference>
<dbReference type="Gene3D" id="3.30.450.20">
    <property type="entry name" value="PAS domain"/>
    <property type="match status" value="1"/>
</dbReference>
<dbReference type="CDD" id="cd00130">
    <property type="entry name" value="PAS"/>
    <property type="match status" value="1"/>
</dbReference>
<dbReference type="KEGG" id="aprs:BI364_15565"/>
<dbReference type="PROSITE" id="PS50112">
    <property type="entry name" value="PAS"/>
    <property type="match status" value="1"/>
</dbReference>
<evidence type="ECO:0000256" key="2">
    <source>
        <dbReference type="SAM" id="Coils"/>
    </source>
</evidence>
<evidence type="ECO:0000256" key="3">
    <source>
        <dbReference type="SAM" id="Phobius"/>
    </source>
</evidence>
<feature type="domain" description="GGDEF" evidence="7">
    <location>
        <begin position="339"/>
        <end position="477"/>
    </location>
</feature>
<proteinExistence type="predicted"/>
<feature type="domain" description="EAL" evidence="6">
    <location>
        <begin position="486"/>
        <end position="741"/>
    </location>
</feature>
<dbReference type="InterPro" id="IPR029787">
    <property type="entry name" value="Nucleotide_cyclase"/>
</dbReference>
<gene>
    <name evidence="8" type="ORF">BI364_15565</name>
</gene>
<dbReference type="Pfam" id="PF00990">
    <property type="entry name" value="GGDEF"/>
    <property type="match status" value="1"/>
</dbReference>
<feature type="coiled-coil region" evidence="2">
    <location>
        <begin position="396"/>
        <end position="423"/>
    </location>
</feature>
<dbReference type="EMBL" id="CP017415">
    <property type="protein sequence ID" value="AOU99161.1"/>
    <property type="molecule type" value="Genomic_DNA"/>
</dbReference>
<dbReference type="InterPro" id="IPR000160">
    <property type="entry name" value="GGDEF_dom"/>
</dbReference>
<dbReference type="SMART" id="SM00267">
    <property type="entry name" value="GGDEF"/>
    <property type="match status" value="1"/>
</dbReference>
<evidence type="ECO:0008006" key="10">
    <source>
        <dbReference type="Google" id="ProtNLM"/>
    </source>
</evidence>
<dbReference type="SUPFAM" id="SSF141868">
    <property type="entry name" value="EAL domain-like"/>
    <property type="match status" value="1"/>
</dbReference>
<dbReference type="CDD" id="cd01949">
    <property type="entry name" value="GGDEF"/>
    <property type="match status" value="1"/>
</dbReference>
<dbReference type="Proteomes" id="UP000095401">
    <property type="component" value="Chromosome"/>
</dbReference>
<feature type="domain" description="PAS" evidence="4">
    <location>
        <begin position="196"/>
        <end position="252"/>
    </location>
</feature>
<dbReference type="GO" id="GO:0003824">
    <property type="term" value="F:catalytic activity"/>
    <property type="evidence" value="ECO:0007669"/>
    <property type="project" value="UniProtKB-ARBA"/>
</dbReference>
<name>A0A1D8IRN3_9GAMM</name>
<evidence type="ECO:0000259" key="7">
    <source>
        <dbReference type="PROSITE" id="PS50887"/>
    </source>
</evidence>
<keyword evidence="3" id="KW-0812">Transmembrane</keyword>
<evidence type="ECO:0000259" key="4">
    <source>
        <dbReference type="PROSITE" id="PS50112"/>
    </source>
</evidence>
<dbReference type="InterPro" id="IPR000700">
    <property type="entry name" value="PAS-assoc_C"/>
</dbReference>
<dbReference type="NCBIfam" id="TIGR00254">
    <property type="entry name" value="GGDEF"/>
    <property type="match status" value="1"/>
</dbReference>
<evidence type="ECO:0000256" key="1">
    <source>
        <dbReference type="ARBA" id="ARBA00001946"/>
    </source>
</evidence>
<keyword evidence="3" id="KW-1133">Transmembrane helix</keyword>
<dbReference type="AlphaFoldDB" id="A0A1D8IRN3"/>
<dbReference type="SUPFAM" id="SSF55073">
    <property type="entry name" value="Nucleotide cyclase"/>
    <property type="match status" value="1"/>
</dbReference>
<comment type="cofactor">
    <cofactor evidence="1">
        <name>Mg(2+)</name>
        <dbReference type="ChEBI" id="CHEBI:18420"/>
    </cofactor>
</comment>
<dbReference type="NCBIfam" id="TIGR00229">
    <property type="entry name" value="sensory_box"/>
    <property type="match status" value="1"/>
</dbReference>
<protein>
    <recommendedName>
        <fullName evidence="10">Diguanylate cyclase</fullName>
    </recommendedName>
</protein>
<feature type="domain" description="PAC" evidence="5">
    <location>
        <begin position="255"/>
        <end position="307"/>
    </location>
</feature>
<evidence type="ECO:0000313" key="8">
    <source>
        <dbReference type="EMBL" id="AOU99161.1"/>
    </source>
</evidence>
<dbReference type="FunFam" id="3.30.70.270:FF:000001">
    <property type="entry name" value="Diguanylate cyclase domain protein"/>
    <property type="match status" value="1"/>
</dbReference>
<dbReference type="PANTHER" id="PTHR44757:SF2">
    <property type="entry name" value="BIOFILM ARCHITECTURE MAINTENANCE PROTEIN MBAA"/>
    <property type="match status" value="1"/>
</dbReference>
<organism evidence="8 9">
    <name type="scientific">Acidihalobacter yilgarnensis</name>
    <dbReference type="NCBI Taxonomy" id="2819280"/>
    <lineage>
        <taxon>Bacteria</taxon>
        <taxon>Pseudomonadati</taxon>
        <taxon>Pseudomonadota</taxon>
        <taxon>Gammaproteobacteria</taxon>
        <taxon>Chromatiales</taxon>
        <taxon>Ectothiorhodospiraceae</taxon>
        <taxon>Acidihalobacter</taxon>
    </lineage>
</organism>
<feature type="transmembrane region" description="Helical" evidence="3">
    <location>
        <begin position="91"/>
        <end position="111"/>
    </location>
</feature>
<dbReference type="PANTHER" id="PTHR44757">
    <property type="entry name" value="DIGUANYLATE CYCLASE DGCP"/>
    <property type="match status" value="1"/>
</dbReference>
<feature type="transmembrane region" description="Helical" evidence="3">
    <location>
        <begin position="66"/>
        <end position="85"/>
    </location>
</feature>
<dbReference type="CDD" id="cd01948">
    <property type="entry name" value="EAL"/>
    <property type="match status" value="1"/>
</dbReference>
<dbReference type="SMART" id="SM00052">
    <property type="entry name" value="EAL"/>
    <property type="match status" value="1"/>
</dbReference>
<keyword evidence="3" id="KW-0472">Membrane</keyword>
<dbReference type="PROSITE" id="PS50887">
    <property type="entry name" value="GGDEF"/>
    <property type="match status" value="1"/>
</dbReference>
<dbReference type="Pfam" id="PF00563">
    <property type="entry name" value="EAL"/>
    <property type="match status" value="1"/>
</dbReference>
<keyword evidence="2" id="KW-0175">Coiled coil</keyword>
<evidence type="ECO:0000259" key="5">
    <source>
        <dbReference type="PROSITE" id="PS50113"/>
    </source>
</evidence>
<dbReference type="InterPro" id="IPR001633">
    <property type="entry name" value="EAL_dom"/>
</dbReference>
<dbReference type="SUPFAM" id="SSF55785">
    <property type="entry name" value="PYP-like sensor domain (PAS domain)"/>
    <property type="match status" value="1"/>
</dbReference>
<dbReference type="Gene3D" id="3.30.70.270">
    <property type="match status" value="1"/>
</dbReference>
<keyword evidence="9" id="KW-1185">Reference proteome</keyword>
<dbReference type="InterPro" id="IPR035919">
    <property type="entry name" value="EAL_sf"/>
</dbReference>
<dbReference type="Pfam" id="PF13426">
    <property type="entry name" value="PAS_9"/>
    <property type="match status" value="1"/>
</dbReference>
<dbReference type="Gene3D" id="3.20.20.450">
    <property type="entry name" value="EAL domain"/>
    <property type="match status" value="1"/>
</dbReference>
<dbReference type="PROSITE" id="PS50883">
    <property type="entry name" value="EAL"/>
    <property type="match status" value="1"/>
</dbReference>
<reference evidence="9" key="1">
    <citation type="submission" date="2016-09" db="EMBL/GenBank/DDBJ databases">
        <title>Acidihalobacter prosperus F5.</title>
        <authorList>
            <person name="Khaleque H.N."/>
            <person name="Ramsay J.P."/>
            <person name="Kaksonen A.H."/>
            <person name="Boxall N.J."/>
            <person name="Watkin E.L.J."/>
        </authorList>
    </citation>
    <scope>NUCLEOTIDE SEQUENCE [LARGE SCALE GENOMIC DNA]</scope>
    <source>
        <strain evidence="9">F5</strain>
    </source>
</reference>
<evidence type="ECO:0000259" key="6">
    <source>
        <dbReference type="PROSITE" id="PS50883"/>
    </source>
</evidence>
<accession>A0A1D8IRN3</accession>
<dbReference type="SMART" id="SM00091">
    <property type="entry name" value="PAS"/>
    <property type="match status" value="1"/>
</dbReference>
<dbReference type="PROSITE" id="PS50113">
    <property type="entry name" value="PAC"/>
    <property type="match status" value="1"/>
</dbReference>
<dbReference type="InterPro" id="IPR043128">
    <property type="entry name" value="Rev_trsase/Diguanyl_cyclase"/>
</dbReference>
<feature type="transmembrane region" description="Helical" evidence="3">
    <location>
        <begin position="26"/>
        <end position="45"/>
    </location>
</feature>
<sequence length="752" mass="83362">MPIALLAALLNAAVLGIVQSPLIPMEIISTWLGAVALLTAWRFFGYYRYTRYPPQISEQSRWVARLLVEVLFSGILWGAAAFLLYPPDDPLHQMFLIFVLAGMGAGAVTTLSAMFSAALAYLIPALLPLIASLLLTSSSVSLPMAFMAALFLVMVTLSALRARNTLLELLHARDSQIQADADLRLAATTFRSQEGILITDRAGYVLRINEAASRLSGYSEEALVGRPARELLSTDEAGEAERRSMINALEHKGFWAGECRLVTHDGRRLPVSATVADVRDESGATSHFVGHFQDLSAYKQAQENLDFQTHHDTLTALPNRRLLSERLGRDLSRCRRHARHGAAVFIDLDHFKRINDALGHRVGDHLLEAVARRLSENIRDEDTVARFGGDEFVVVLTGLDAQLAHATEQARQAADKLREIIAAPYQHQGNPLHLTASLGIAIYPVDREDAETVLTRADTALYQVKERGRNGLAFYQPGMLDAVRTRLSIENALRHALEEDEFELVFQPQVDSDSRPVGVEALLRWNRPGYGRVMPAEFIPVAEDSGLILPVGNWVLRTACATLSRWRHLMPGNPTLPLSVNVSPRQFFQADFVPHVLDCLGTYGLSGNHLELELTESVLLDDIVETRSKMRELAGHGIRFALDDFGTGYSSLRYLQQLPITTLKIDQSFVRELRTNDDNTAIIRSILSVAQHLGLKVVAEGVETDAQARLLDDLGCRIHQGYRYSVPIGEREFLAWIGSRGAGRQTREPATR</sequence>
<dbReference type="InterPro" id="IPR035965">
    <property type="entry name" value="PAS-like_dom_sf"/>
</dbReference>
<dbReference type="InterPro" id="IPR052155">
    <property type="entry name" value="Biofilm_reg_signaling"/>
</dbReference>
<evidence type="ECO:0000313" key="9">
    <source>
        <dbReference type="Proteomes" id="UP000095401"/>
    </source>
</evidence>